<feature type="region of interest" description="Disordered" evidence="1">
    <location>
        <begin position="346"/>
        <end position="376"/>
    </location>
</feature>
<feature type="region of interest" description="Disordered" evidence="1">
    <location>
        <begin position="573"/>
        <end position="599"/>
    </location>
</feature>
<accession>A0A9Q0H8J1</accession>
<feature type="region of interest" description="Disordered" evidence="1">
    <location>
        <begin position="743"/>
        <end position="781"/>
    </location>
</feature>
<feature type="compositionally biased region" description="Low complexity" evidence="1">
    <location>
        <begin position="1339"/>
        <end position="1356"/>
    </location>
</feature>
<organism evidence="2 3">
    <name type="scientific">Protea cynaroides</name>
    <dbReference type="NCBI Taxonomy" id="273540"/>
    <lineage>
        <taxon>Eukaryota</taxon>
        <taxon>Viridiplantae</taxon>
        <taxon>Streptophyta</taxon>
        <taxon>Embryophyta</taxon>
        <taxon>Tracheophyta</taxon>
        <taxon>Spermatophyta</taxon>
        <taxon>Magnoliopsida</taxon>
        <taxon>Proteales</taxon>
        <taxon>Proteaceae</taxon>
        <taxon>Protea</taxon>
    </lineage>
</organism>
<feature type="region of interest" description="Disordered" evidence="1">
    <location>
        <begin position="811"/>
        <end position="851"/>
    </location>
</feature>
<feature type="region of interest" description="Disordered" evidence="1">
    <location>
        <begin position="1321"/>
        <end position="1374"/>
    </location>
</feature>
<feature type="compositionally biased region" description="Basic residues" evidence="1">
    <location>
        <begin position="977"/>
        <end position="986"/>
    </location>
</feature>
<feature type="region of interest" description="Disordered" evidence="1">
    <location>
        <begin position="1258"/>
        <end position="1288"/>
    </location>
</feature>
<feature type="region of interest" description="Disordered" evidence="1">
    <location>
        <begin position="462"/>
        <end position="489"/>
    </location>
</feature>
<protein>
    <submittedName>
        <fullName evidence="2">Uncharacterized protein</fullName>
    </submittedName>
</protein>
<feature type="compositionally biased region" description="Basic and acidic residues" evidence="1">
    <location>
        <begin position="987"/>
        <end position="998"/>
    </location>
</feature>
<sequence length="1435" mass="154995">MAKGKGSDEGLGHADSGVYTVFMDSNLDTHLAMIVSAKDTVRDLKEKLMIEHPRYFPNIGEIIVNALKVKRKGCFYYLSDSMLVTSIFNGFMKTWFLQFDASRQGEHKENQYHLDPKASELPSHVFTVDGPLPETNTPLLDRPSKDVSIFADSERLYKDGPLPSSGKKKKTREKKKKNKPSNLYDQVDNAIPSGNNVREETSEVALGNNHGDLEGEIDAALAPEQTTAADPFVGLDMCGISKVERGDTSDHVEASRGGKSKRSKKHQTASVEGLNLPMVAEANDLTKDSTTLMYDNSHVGDDTRGETSELAFGSSHGNLGGELDAALASGKTVGADPFVDVGMRKSSTSNLERRDTSNHIEASRGRKSKGSKKHQATNVKGLALPMIAEAGNLTKDSTALVYENVRCDNNVGDDTRGDTSEVALGNNHENLGGEFDAALAPEKTDAADPFVGIDMYKTGTSKVERRDTSDHIEASGGRKSKKSKKHQATNVKGLDLPMIAEAGNRTKDSTTLVYENVRCDNNVGDDTRAETSEVAFGNNHGNFGGEFDAALAPEKTDAAVPFVDGSMLKSSISHVERKDTSNHIEASRGRKSNGSKKYQATSVKELDLPMIAEAGNLTKDSTTLVYENVRCDNNVGDDTRGETSEVAFGNSHGNLGGEFDAAFVPEKTDAADPFVGIDMYKTGTSKVERRDTSDHIEASGGRKSKKSKKQQAASVEGLKIPMVVEPGNLIKESTVLVHETFICDNNDNNNGGDDGTGKTEKEKKSLLQDVNPKPTLSAAPNCKLKSLGLDKTEMNSKSGIISSKLLQSSDISEAGDSGNKRRKKSKKSKDSDQKWQTSSSGIENANGVGGAIPLKSELDKASVSGHCDDETNEKHDTLFRNEELKVSKAKAVNAPVTGLEKADNICMNQVDLMPPIQVAEIKKAVEGSDYKVKGKSKRTESSANNLPDPKVEKQDVITVDPALSFDKKKGKNVQSKNTKKTRLGKKGPKEQLADSLSEAEKDIGSRIICSKPCSIPGANEPSEVPSDIFACHTERSSHESDIRDDRHSSSHTDKGNEHMEVSKFIRDVKHSSGYTDKGNEYMEVPKFESAKISYIDNFGPGERQHEFAPGKELDIKDIQIEKSNKELPSIKKTKKNNVHSLGTSPALQESLNLNDNQGFQEKPQDSSFDVVKVQAPISKNQKGEAIANTHSRKISTTAGDRVKDLPSHLHEICDFTAHLASKTKIVDASGIGSPVHSSVVLVPFNAGDNAFVKGNSADWDASSSSSESPGIGVRKNIQSRGLNSRSKCNPVAAVKASSKKIGQVLNNSSHQKSLFATSGTIFKDSSSDSSEDEGEINNSGTSTKSPSDSSSSSSSDYLEGTNHSPQNALYVRKRKETGGDNLIFSQSGGPMDLSLDMILRSSRSYKKAKLTASQSQRGETESQPVDFVLDSLVDP</sequence>
<feature type="compositionally biased region" description="Basic residues" evidence="1">
    <location>
        <begin position="258"/>
        <end position="267"/>
    </location>
</feature>
<feature type="region of interest" description="Disordered" evidence="1">
    <location>
        <begin position="246"/>
        <end position="269"/>
    </location>
</feature>
<feature type="compositionally biased region" description="Polar residues" evidence="1">
    <location>
        <begin position="1276"/>
        <end position="1287"/>
    </location>
</feature>
<comment type="caution">
    <text evidence="2">The sequence shown here is derived from an EMBL/GenBank/DDBJ whole genome shotgun (WGS) entry which is preliminary data.</text>
</comment>
<feature type="region of interest" description="Disordered" evidence="1">
    <location>
        <begin position="1034"/>
        <end position="1060"/>
    </location>
</feature>
<proteinExistence type="predicted"/>
<dbReference type="EMBL" id="JAMYWD010000009">
    <property type="protein sequence ID" value="KAJ4961214.1"/>
    <property type="molecule type" value="Genomic_DNA"/>
</dbReference>
<evidence type="ECO:0000313" key="2">
    <source>
        <dbReference type="EMBL" id="KAJ4961214.1"/>
    </source>
</evidence>
<feature type="region of interest" description="Disordered" evidence="1">
    <location>
        <begin position="686"/>
        <end position="714"/>
    </location>
</feature>
<feature type="compositionally biased region" description="Basic and acidic residues" evidence="1">
    <location>
        <begin position="462"/>
        <end position="473"/>
    </location>
</feature>
<feature type="compositionally biased region" description="Basic residues" evidence="1">
    <location>
        <begin position="478"/>
        <end position="487"/>
    </location>
</feature>
<feature type="compositionally biased region" description="Basic and acidic residues" evidence="1">
    <location>
        <begin position="686"/>
        <end position="697"/>
    </location>
</feature>
<feature type="region of interest" description="Disordered" evidence="1">
    <location>
        <begin position="1408"/>
        <end position="1435"/>
    </location>
</feature>
<feature type="compositionally biased region" description="Basic and acidic residues" evidence="1">
    <location>
        <begin position="246"/>
        <end position="256"/>
    </location>
</feature>
<feature type="compositionally biased region" description="Basic and acidic residues" evidence="1">
    <location>
        <begin position="930"/>
        <end position="940"/>
    </location>
</feature>
<feature type="compositionally biased region" description="Basic residues" evidence="1">
    <location>
        <begin position="166"/>
        <end position="179"/>
    </location>
</feature>
<gene>
    <name evidence="2" type="ORF">NE237_021124</name>
</gene>
<feature type="compositionally biased region" description="Basic and acidic residues" evidence="1">
    <location>
        <begin position="351"/>
        <end position="364"/>
    </location>
</feature>
<name>A0A9Q0H8J1_9MAGN</name>
<feature type="compositionally biased region" description="Low complexity" evidence="1">
    <location>
        <begin position="1258"/>
        <end position="1268"/>
    </location>
</feature>
<feature type="compositionally biased region" description="Basic residues" evidence="1">
    <location>
        <begin position="365"/>
        <end position="375"/>
    </location>
</feature>
<feature type="region of interest" description="Disordered" evidence="1">
    <location>
        <begin position="156"/>
        <end position="196"/>
    </location>
</feature>
<evidence type="ECO:0000256" key="1">
    <source>
        <dbReference type="SAM" id="MobiDB-lite"/>
    </source>
</evidence>
<feature type="compositionally biased region" description="Polar residues" evidence="1">
    <location>
        <begin position="1411"/>
        <end position="1423"/>
    </location>
</feature>
<feature type="compositionally biased region" description="Basic and acidic residues" evidence="1">
    <location>
        <begin position="755"/>
        <end position="766"/>
    </location>
</feature>
<feature type="region of interest" description="Disordered" evidence="1">
    <location>
        <begin position="930"/>
        <end position="954"/>
    </location>
</feature>
<feature type="region of interest" description="Disordered" evidence="1">
    <location>
        <begin position="967"/>
        <end position="998"/>
    </location>
</feature>
<keyword evidence="3" id="KW-1185">Reference proteome</keyword>
<feature type="compositionally biased region" description="Basic and acidic residues" evidence="1">
    <location>
        <begin position="574"/>
        <end position="588"/>
    </location>
</feature>
<dbReference type="OrthoDB" id="1093005at2759"/>
<dbReference type="Proteomes" id="UP001141806">
    <property type="component" value="Unassembled WGS sequence"/>
</dbReference>
<reference evidence="2" key="1">
    <citation type="journal article" date="2023" name="Plant J.">
        <title>The genome of the king protea, Protea cynaroides.</title>
        <authorList>
            <person name="Chang J."/>
            <person name="Duong T.A."/>
            <person name="Schoeman C."/>
            <person name="Ma X."/>
            <person name="Roodt D."/>
            <person name="Barker N."/>
            <person name="Li Z."/>
            <person name="Van de Peer Y."/>
            <person name="Mizrachi E."/>
        </authorList>
    </citation>
    <scope>NUCLEOTIDE SEQUENCE</scope>
    <source>
        <tissue evidence="2">Young leaves</tissue>
    </source>
</reference>
<evidence type="ECO:0000313" key="3">
    <source>
        <dbReference type="Proteomes" id="UP001141806"/>
    </source>
</evidence>